<dbReference type="InterPro" id="IPR005537">
    <property type="entry name" value="RAMP_III_fam"/>
</dbReference>
<evidence type="ECO:0000313" key="3">
    <source>
        <dbReference type="EMBL" id="OXB86155.1"/>
    </source>
</evidence>
<sequence>MLSMKHKNDRIVMRIFVKGTFELTSPCLIGSGQNEQTDIDFMKNHEGKAFIPGTTLAGVFRNYLVSTGLSREVIATMFGQSVEESSQTTLSRLFVSDAHIVDEENCLEVRDGVRIDHKTKTAIDRGKFDYEVVKKGTKFLLKLELVLRECDDAEKLQTVLFVLLDAMQKEKMAIGAKKQRGFGYGKLRDVEVLRLDFMDKEKKHAYVEQWIHFDWREFSGNISVDELNRNVDLGMKEQQSIKIKVPLQNVSSLMIRNYRNSTDFAEKSVDYAQLCSNGIPIIPGTSWAGAFRHRMQQMMEQLYESSGKTAFSDLAREKINDLFGYVDEQKKQSKMSRIRFHETVVFKGMLIKNTRVKIDRFTGGAADGALFDELPVYGGETQLVIEIREAKDEDIGLLLLALKDLLKGYLAIGGETSIGRGIFSGSAIFLETDQGEVQLNEDNERNYFRALYKAICQSK</sequence>
<comment type="caution">
    <text evidence="3">The sequence shown here is derived from an EMBL/GenBank/DDBJ whole genome shotgun (WGS) entry which is preliminary data.</text>
</comment>
<feature type="domain" description="CRISPR type III-associated protein" evidence="2">
    <location>
        <begin position="20"/>
        <end position="184"/>
    </location>
</feature>
<dbReference type="EMBL" id="NEWK01000002">
    <property type="protein sequence ID" value="OXB86155.1"/>
    <property type="molecule type" value="Genomic_DNA"/>
</dbReference>
<evidence type="ECO:0000259" key="2">
    <source>
        <dbReference type="Pfam" id="PF03787"/>
    </source>
</evidence>
<dbReference type="GO" id="GO:0051607">
    <property type="term" value="P:defense response to virus"/>
    <property type="evidence" value="ECO:0007669"/>
    <property type="project" value="UniProtKB-KW"/>
</dbReference>
<reference evidence="3 4" key="1">
    <citation type="submission" date="2017-05" db="EMBL/GenBank/DDBJ databases">
        <title>The genome sequence of Geobacillus thermocatenulatus DSM 730.</title>
        <authorList>
            <person name="Ramaloko W.T."/>
            <person name="Koen N."/>
            <person name="Polliack S."/>
            <person name="Aliyu H."/>
            <person name="Lebre P."/>
            <person name="Mohr T."/>
            <person name="Oswald F."/>
            <person name="Zwick M."/>
            <person name="Neumann A."/>
            <person name="Syldatk C."/>
            <person name="Cowan D."/>
            <person name="De Maayer P."/>
        </authorList>
    </citation>
    <scope>NUCLEOTIDE SEQUENCE [LARGE SCALE GENOMIC DNA]</scope>
    <source>
        <strain evidence="3 4">BGSC 93A1</strain>
    </source>
</reference>
<dbReference type="Proteomes" id="UP000198378">
    <property type="component" value="Unassembled WGS sequence"/>
</dbReference>
<dbReference type="AlphaFoldDB" id="A0AA91TC36"/>
<evidence type="ECO:0000313" key="4">
    <source>
        <dbReference type="Proteomes" id="UP000198378"/>
    </source>
</evidence>
<dbReference type="PANTHER" id="PTHR35579:SF6">
    <property type="entry name" value="DUF324 DOMAIN-CONTAINING PROTEIN"/>
    <property type="match status" value="1"/>
</dbReference>
<dbReference type="CDD" id="cd09726">
    <property type="entry name" value="RAMP_I_III"/>
    <property type="match status" value="2"/>
</dbReference>
<keyword evidence="1" id="KW-0051">Antiviral defense</keyword>
<gene>
    <name evidence="3" type="ORF">B9L19_11420</name>
</gene>
<dbReference type="PANTHER" id="PTHR35579">
    <property type="entry name" value="CRISPR SYSTEM CMS ENDORIBONUCLEASE CSM3"/>
    <property type="match status" value="1"/>
</dbReference>
<protein>
    <recommendedName>
        <fullName evidence="2">CRISPR type III-associated protein domain-containing protein</fullName>
    </recommendedName>
</protein>
<name>A0AA91TC36_9BACL</name>
<keyword evidence="4" id="KW-1185">Reference proteome</keyword>
<dbReference type="RefSeq" id="WP_033024066.1">
    <property type="nucleotide sequence ID" value="NZ_NEWK01000002.1"/>
</dbReference>
<evidence type="ECO:0000256" key="1">
    <source>
        <dbReference type="ARBA" id="ARBA00023118"/>
    </source>
</evidence>
<feature type="domain" description="CRISPR type III-associated protein" evidence="2">
    <location>
        <begin position="276"/>
        <end position="424"/>
    </location>
</feature>
<proteinExistence type="predicted"/>
<dbReference type="InterPro" id="IPR052216">
    <property type="entry name" value="CRISPR_Csm3_endoribonuclease"/>
</dbReference>
<organism evidence="3 4">
    <name type="scientific">Geobacillus thermocatenulatus</name>
    <dbReference type="NCBI Taxonomy" id="33938"/>
    <lineage>
        <taxon>Bacteria</taxon>
        <taxon>Bacillati</taxon>
        <taxon>Bacillota</taxon>
        <taxon>Bacilli</taxon>
        <taxon>Bacillales</taxon>
        <taxon>Anoxybacillaceae</taxon>
        <taxon>Geobacillus</taxon>
        <taxon>Geobacillus thermoleovorans group</taxon>
    </lineage>
</organism>
<dbReference type="Pfam" id="PF03787">
    <property type="entry name" value="RAMPs"/>
    <property type="match status" value="2"/>
</dbReference>
<accession>A0AA91TC36</accession>